<dbReference type="PROSITE" id="PS50011">
    <property type="entry name" value="PROTEIN_KINASE_DOM"/>
    <property type="match status" value="1"/>
</dbReference>
<keyword evidence="3" id="KW-1185">Reference proteome</keyword>
<dbReference type="Pfam" id="PF00069">
    <property type="entry name" value="Pkinase"/>
    <property type="match status" value="1"/>
</dbReference>
<gene>
    <name evidence="2" type="ORF">B9Z55_027911</name>
</gene>
<evidence type="ECO:0000313" key="3">
    <source>
        <dbReference type="Proteomes" id="UP000230233"/>
    </source>
</evidence>
<dbReference type="InterPro" id="IPR011009">
    <property type="entry name" value="Kinase-like_dom_sf"/>
</dbReference>
<dbReference type="GO" id="GO:0005524">
    <property type="term" value="F:ATP binding"/>
    <property type="evidence" value="ECO:0007669"/>
    <property type="project" value="InterPro"/>
</dbReference>
<dbReference type="STRING" id="1611254.A0A2G5SEH5"/>
<organism evidence="2 3">
    <name type="scientific">Caenorhabditis nigoni</name>
    <dbReference type="NCBI Taxonomy" id="1611254"/>
    <lineage>
        <taxon>Eukaryota</taxon>
        <taxon>Metazoa</taxon>
        <taxon>Ecdysozoa</taxon>
        <taxon>Nematoda</taxon>
        <taxon>Chromadorea</taxon>
        <taxon>Rhabditida</taxon>
        <taxon>Rhabditina</taxon>
        <taxon>Rhabditomorpha</taxon>
        <taxon>Rhabditoidea</taxon>
        <taxon>Rhabditidae</taxon>
        <taxon>Peloderinae</taxon>
        <taxon>Caenorhabditis</taxon>
    </lineage>
</organism>
<dbReference type="InterPro" id="IPR000719">
    <property type="entry name" value="Prot_kinase_dom"/>
</dbReference>
<dbReference type="Proteomes" id="UP000230233">
    <property type="component" value="Unassembled WGS sequence"/>
</dbReference>
<dbReference type="Gene3D" id="1.10.510.10">
    <property type="entry name" value="Transferase(Phosphotransferase) domain 1"/>
    <property type="match status" value="1"/>
</dbReference>
<feature type="domain" description="Protein kinase" evidence="1">
    <location>
        <begin position="1"/>
        <end position="139"/>
    </location>
</feature>
<name>A0A2G5SEH5_9PELO</name>
<protein>
    <recommendedName>
        <fullName evidence="1">Protein kinase domain-containing protein</fullName>
    </recommendedName>
</protein>
<comment type="caution">
    <text evidence="2">The sequence shown here is derived from an EMBL/GenBank/DDBJ whole genome shotgun (WGS) entry which is preliminary data.</text>
</comment>
<reference evidence="3" key="1">
    <citation type="submission" date="2017-10" db="EMBL/GenBank/DDBJ databases">
        <title>Rapid genome shrinkage in a self-fertile nematode reveals novel sperm competition proteins.</title>
        <authorList>
            <person name="Yin D."/>
            <person name="Schwarz E.M."/>
            <person name="Thomas C.G."/>
            <person name="Felde R.L."/>
            <person name="Korf I.F."/>
            <person name="Cutter A.D."/>
            <person name="Schartner C.M."/>
            <person name="Ralston E.J."/>
            <person name="Meyer B.J."/>
            <person name="Haag E.S."/>
        </authorList>
    </citation>
    <scope>NUCLEOTIDE SEQUENCE [LARGE SCALE GENOMIC DNA]</scope>
    <source>
        <strain evidence="3">JU1422</strain>
    </source>
</reference>
<accession>A0A2G5SEH5</accession>
<sequence length="139" mass="15777">MRFYVVLELFEANLFDFIRTQDLQDKIKIKVENVLDGVSQGLAELHHCQITLNNLKPNNILLSRGNRNARVVVSDLGHSVKQPSQTGTPCDKDLEVFANIAQFCLVDAGKTAQNWEECIKKVYTRKVEVAKREQFLATS</sequence>
<evidence type="ECO:0000313" key="2">
    <source>
        <dbReference type="EMBL" id="PIC13286.1"/>
    </source>
</evidence>
<evidence type="ECO:0000259" key="1">
    <source>
        <dbReference type="PROSITE" id="PS50011"/>
    </source>
</evidence>
<dbReference type="GO" id="GO:0004672">
    <property type="term" value="F:protein kinase activity"/>
    <property type="evidence" value="ECO:0007669"/>
    <property type="project" value="InterPro"/>
</dbReference>
<dbReference type="SUPFAM" id="SSF56112">
    <property type="entry name" value="Protein kinase-like (PK-like)"/>
    <property type="match status" value="1"/>
</dbReference>
<dbReference type="EMBL" id="PDUG01000014">
    <property type="protein sequence ID" value="PIC13286.1"/>
    <property type="molecule type" value="Genomic_DNA"/>
</dbReference>
<dbReference type="AlphaFoldDB" id="A0A2G5SEH5"/>
<proteinExistence type="predicted"/>